<reference evidence="2 3" key="1">
    <citation type="journal article" date="2021" name="Sci. Rep.">
        <title>The genome of the diatom Chaetoceros tenuissimus carries an ancient integrated fragment of an extant virus.</title>
        <authorList>
            <person name="Hongo Y."/>
            <person name="Kimura K."/>
            <person name="Takaki Y."/>
            <person name="Yoshida Y."/>
            <person name="Baba S."/>
            <person name="Kobayashi G."/>
            <person name="Nagasaki K."/>
            <person name="Hano T."/>
            <person name="Tomaru Y."/>
        </authorList>
    </citation>
    <scope>NUCLEOTIDE SEQUENCE [LARGE SCALE GENOMIC DNA]</scope>
    <source>
        <strain evidence="2 3">NIES-3715</strain>
    </source>
</reference>
<sequence>MPRGLRRGHRRRRRQHRLFNRTSDKRDILPGDENEAVQNNADDRELILALQDFFIGIGKSNVQGFHYLDSNSTKRIDAKEIMDALDRAGYKISLDRSENLIRRHSVFDSTYRPSLDVPQFIRFMASAYRLGEKLK</sequence>
<evidence type="ECO:0000313" key="2">
    <source>
        <dbReference type="EMBL" id="GFH60829.1"/>
    </source>
</evidence>
<protein>
    <submittedName>
        <fullName evidence="2">Uncharacterized protein</fullName>
    </submittedName>
</protein>
<evidence type="ECO:0000256" key="1">
    <source>
        <dbReference type="ARBA" id="ARBA00022837"/>
    </source>
</evidence>
<dbReference type="PROSITE" id="PS00018">
    <property type="entry name" value="EF_HAND_1"/>
    <property type="match status" value="1"/>
</dbReference>
<proteinExistence type="predicted"/>
<gene>
    <name evidence="2" type="ORF">CTEN210_17305</name>
</gene>
<dbReference type="Proteomes" id="UP001054902">
    <property type="component" value="Unassembled WGS sequence"/>
</dbReference>
<evidence type="ECO:0000313" key="3">
    <source>
        <dbReference type="Proteomes" id="UP001054902"/>
    </source>
</evidence>
<name>A0AAD3HF42_9STRA</name>
<comment type="caution">
    <text evidence="2">The sequence shown here is derived from an EMBL/GenBank/DDBJ whole genome shotgun (WGS) entry which is preliminary data.</text>
</comment>
<keyword evidence="3" id="KW-1185">Reference proteome</keyword>
<dbReference type="Gene3D" id="1.10.238.10">
    <property type="entry name" value="EF-hand"/>
    <property type="match status" value="1"/>
</dbReference>
<dbReference type="EMBL" id="BLLK01000069">
    <property type="protein sequence ID" value="GFH60829.1"/>
    <property type="molecule type" value="Genomic_DNA"/>
</dbReference>
<organism evidence="2 3">
    <name type="scientific">Chaetoceros tenuissimus</name>
    <dbReference type="NCBI Taxonomy" id="426638"/>
    <lineage>
        <taxon>Eukaryota</taxon>
        <taxon>Sar</taxon>
        <taxon>Stramenopiles</taxon>
        <taxon>Ochrophyta</taxon>
        <taxon>Bacillariophyta</taxon>
        <taxon>Coscinodiscophyceae</taxon>
        <taxon>Chaetocerotophycidae</taxon>
        <taxon>Chaetocerotales</taxon>
        <taxon>Chaetocerotaceae</taxon>
        <taxon>Chaetoceros</taxon>
    </lineage>
</organism>
<keyword evidence="1" id="KW-0106">Calcium</keyword>
<dbReference type="SUPFAM" id="SSF47473">
    <property type="entry name" value="EF-hand"/>
    <property type="match status" value="1"/>
</dbReference>
<dbReference type="AlphaFoldDB" id="A0AAD3HF42"/>
<dbReference type="InterPro" id="IPR011992">
    <property type="entry name" value="EF-hand-dom_pair"/>
</dbReference>
<dbReference type="InterPro" id="IPR018247">
    <property type="entry name" value="EF_Hand_1_Ca_BS"/>
</dbReference>
<accession>A0AAD3HF42</accession>